<dbReference type="EMBL" id="JNBY01000090">
    <property type="protein sequence ID" value="KDN84740.1"/>
    <property type="molecule type" value="Genomic_DNA"/>
</dbReference>
<reference evidence="2 3" key="1">
    <citation type="submission" date="2014-05" db="EMBL/GenBank/DDBJ databases">
        <title>Draft Genome Sequence of Kitasatospora cheerisanensis KCTC 2395.</title>
        <authorList>
            <person name="Nam D.H."/>
        </authorList>
    </citation>
    <scope>NUCLEOTIDE SEQUENCE [LARGE SCALE GENOMIC DNA]</scope>
    <source>
        <strain evidence="2 3">KCTC 2395</strain>
    </source>
</reference>
<proteinExistence type="predicted"/>
<sequence>MLTVGQVTRQSLVRVIQVCELNSATSAPGRSSFDPQEPSDRLPHAPADASRTPRPTPVRGVRAVHRPVVRITPEQR</sequence>
<evidence type="ECO:0000313" key="3">
    <source>
        <dbReference type="Proteomes" id="UP000027178"/>
    </source>
</evidence>
<dbReference type="HOGENOM" id="CLU_2649634_0_0_11"/>
<accession>A0A066Z3L9</accession>
<feature type="region of interest" description="Disordered" evidence="1">
    <location>
        <begin position="23"/>
        <end position="76"/>
    </location>
</feature>
<comment type="caution">
    <text evidence="2">The sequence shown here is derived from an EMBL/GenBank/DDBJ whole genome shotgun (WGS) entry which is preliminary data.</text>
</comment>
<evidence type="ECO:0000313" key="2">
    <source>
        <dbReference type="EMBL" id="KDN84740.1"/>
    </source>
</evidence>
<organism evidence="2 3">
    <name type="scientific">Kitasatospora cheerisanensis KCTC 2395</name>
    <dbReference type="NCBI Taxonomy" id="1348663"/>
    <lineage>
        <taxon>Bacteria</taxon>
        <taxon>Bacillati</taxon>
        <taxon>Actinomycetota</taxon>
        <taxon>Actinomycetes</taxon>
        <taxon>Kitasatosporales</taxon>
        <taxon>Streptomycetaceae</taxon>
        <taxon>Kitasatospora</taxon>
    </lineage>
</organism>
<keyword evidence="3" id="KW-1185">Reference proteome</keyword>
<name>A0A066Z3L9_9ACTN</name>
<evidence type="ECO:0000256" key="1">
    <source>
        <dbReference type="SAM" id="MobiDB-lite"/>
    </source>
</evidence>
<protein>
    <submittedName>
        <fullName evidence="2">Uncharacterized protein</fullName>
    </submittedName>
</protein>
<dbReference type="Proteomes" id="UP000027178">
    <property type="component" value="Unassembled WGS sequence"/>
</dbReference>
<dbReference type="AlphaFoldDB" id="A0A066Z3L9"/>
<gene>
    <name evidence="2" type="ORF">KCH_35130</name>
</gene>